<dbReference type="PANTHER" id="PTHR15104:SF0">
    <property type="entry name" value="DIHYDROPTERIDINE REDUCTASE"/>
    <property type="match status" value="1"/>
</dbReference>
<dbReference type="FunFam" id="3.40.50.720:FF:000157">
    <property type="entry name" value="Quinoid dihydropteridine reductase"/>
    <property type="match status" value="1"/>
</dbReference>
<dbReference type="InterPro" id="IPR002347">
    <property type="entry name" value="SDR_fam"/>
</dbReference>
<evidence type="ECO:0000256" key="6">
    <source>
        <dbReference type="ARBA" id="ARBA00039153"/>
    </source>
</evidence>
<dbReference type="PANTHER" id="PTHR15104">
    <property type="entry name" value="DIHYDROPTERIDINE REDUCTASE"/>
    <property type="match status" value="1"/>
</dbReference>
<dbReference type="RefSeq" id="XP_004338142.1">
    <property type="nucleotide sequence ID" value="XM_004338094.1"/>
</dbReference>
<dbReference type="Pfam" id="PF00106">
    <property type="entry name" value="adh_short"/>
    <property type="match status" value="1"/>
</dbReference>
<dbReference type="SUPFAM" id="SSF51735">
    <property type="entry name" value="NAD(P)-binding Rossmann-fold domains"/>
    <property type="match status" value="1"/>
</dbReference>
<dbReference type="VEuPathDB" id="AmoebaDB:ACA1_177370"/>
<keyword evidence="5" id="KW-0783">Tetrahydrobiopterin biosynthesis</keyword>
<keyword evidence="10" id="KW-1185">Reference proteome</keyword>
<keyword evidence="4" id="KW-0560">Oxidoreductase</keyword>
<dbReference type="GO" id="GO:0004155">
    <property type="term" value="F:6,7-dihydropteridine reductase activity"/>
    <property type="evidence" value="ECO:0007669"/>
    <property type="project" value="UniProtKB-EC"/>
</dbReference>
<dbReference type="AlphaFoldDB" id="L8GSH9"/>
<dbReference type="GO" id="GO:0070404">
    <property type="term" value="F:NADH binding"/>
    <property type="evidence" value="ECO:0007669"/>
    <property type="project" value="TreeGrafter"/>
</dbReference>
<dbReference type="GO" id="GO:0005737">
    <property type="term" value="C:cytoplasm"/>
    <property type="evidence" value="ECO:0007669"/>
    <property type="project" value="TreeGrafter"/>
</dbReference>
<evidence type="ECO:0000256" key="5">
    <source>
        <dbReference type="ARBA" id="ARBA00023007"/>
    </source>
</evidence>
<evidence type="ECO:0000313" key="9">
    <source>
        <dbReference type="EMBL" id="ELR16129.1"/>
    </source>
</evidence>
<evidence type="ECO:0000256" key="8">
    <source>
        <dbReference type="ARBA" id="ARBA00041348"/>
    </source>
</evidence>
<reference evidence="9 10" key="1">
    <citation type="journal article" date="2013" name="Genome Biol.">
        <title>Genome of Acanthamoeba castellanii highlights extensive lateral gene transfer and early evolution of tyrosine kinase signaling.</title>
        <authorList>
            <person name="Clarke M."/>
            <person name="Lohan A.J."/>
            <person name="Liu B."/>
            <person name="Lagkouvardos I."/>
            <person name="Roy S."/>
            <person name="Zafar N."/>
            <person name="Bertelli C."/>
            <person name="Schilde C."/>
            <person name="Kianianmomeni A."/>
            <person name="Burglin T.R."/>
            <person name="Frech C."/>
            <person name="Turcotte B."/>
            <person name="Kopec K.O."/>
            <person name="Synnott J.M."/>
            <person name="Choo C."/>
            <person name="Paponov I."/>
            <person name="Finkler A."/>
            <person name="Soon Heng Tan C."/>
            <person name="Hutchins A.P."/>
            <person name="Weinmeier T."/>
            <person name="Rattei T."/>
            <person name="Chu J.S."/>
            <person name="Gimenez G."/>
            <person name="Irimia M."/>
            <person name="Rigden D.J."/>
            <person name="Fitzpatrick D.A."/>
            <person name="Lorenzo-Morales J."/>
            <person name="Bateman A."/>
            <person name="Chiu C.H."/>
            <person name="Tang P."/>
            <person name="Hegemann P."/>
            <person name="Fromm H."/>
            <person name="Raoult D."/>
            <person name="Greub G."/>
            <person name="Miranda-Saavedra D."/>
            <person name="Chen N."/>
            <person name="Nash P."/>
            <person name="Ginger M.L."/>
            <person name="Horn M."/>
            <person name="Schaap P."/>
            <person name="Caler L."/>
            <person name="Loftus B."/>
        </authorList>
    </citation>
    <scope>NUCLEOTIDE SEQUENCE [LARGE SCALE GENOMIC DNA]</scope>
    <source>
        <strain evidence="9 10">Neff</strain>
    </source>
</reference>
<evidence type="ECO:0000256" key="7">
    <source>
        <dbReference type="ARBA" id="ARBA00039520"/>
    </source>
</evidence>
<proteinExistence type="inferred from homology"/>
<gene>
    <name evidence="9" type="ORF">ACA1_177370</name>
</gene>
<sequence>METDKGVLVYGGAGQLGGTVVSHFKQAGYTTYSVDFRPNEDAHHNFVLSPDVRTKENTAKVVKGLKDQNATLDAVICVAGGWLGGNVKEESIFDGVDKMFEFNVQSSIASAHIAANSLKEGGVVVLTGADAALGPTPSMIAYGITKVDSSVLGILPICLDTPTNRKSMPGANFDDWTPLPVVAGLLLGWAEGKDRPKSGTLISIATKNKETRFTVVQPNA</sequence>
<evidence type="ECO:0000256" key="3">
    <source>
        <dbReference type="ARBA" id="ARBA00022857"/>
    </source>
</evidence>
<dbReference type="STRING" id="1257118.L8GSH9"/>
<comment type="similarity">
    <text evidence="1">Belongs to the short-chain dehydrogenases/reductases (SDR) family.</text>
</comment>
<name>L8GSH9_ACACF</name>
<evidence type="ECO:0000256" key="2">
    <source>
        <dbReference type="ARBA" id="ARBA00011738"/>
    </source>
</evidence>
<dbReference type="Proteomes" id="UP000011083">
    <property type="component" value="Unassembled WGS sequence"/>
</dbReference>
<dbReference type="KEGG" id="acan:ACA1_177370"/>
<evidence type="ECO:0000313" key="10">
    <source>
        <dbReference type="Proteomes" id="UP000011083"/>
    </source>
</evidence>
<dbReference type="EC" id="1.5.1.34" evidence="6"/>
<dbReference type="OrthoDB" id="1204at2759"/>
<dbReference type="GO" id="GO:0006729">
    <property type="term" value="P:tetrahydrobiopterin biosynthetic process"/>
    <property type="evidence" value="ECO:0007669"/>
    <property type="project" value="UniProtKB-KW"/>
</dbReference>
<accession>L8GSH9</accession>
<evidence type="ECO:0000256" key="4">
    <source>
        <dbReference type="ARBA" id="ARBA00023002"/>
    </source>
</evidence>
<dbReference type="InterPro" id="IPR036291">
    <property type="entry name" value="NAD(P)-bd_dom_sf"/>
</dbReference>
<keyword evidence="3" id="KW-0521">NADP</keyword>
<protein>
    <recommendedName>
        <fullName evidence="7">Dihydropteridine reductase</fullName>
        <ecNumber evidence="6">1.5.1.34</ecNumber>
    </recommendedName>
    <alternativeName>
        <fullName evidence="8">Quinoid dihydropteridine reductase</fullName>
    </alternativeName>
</protein>
<dbReference type="GeneID" id="14916853"/>
<dbReference type="GO" id="GO:0006559">
    <property type="term" value="P:L-phenylalanine catabolic process"/>
    <property type="evidence" value="ECO:0007669"/>
    <property type="project" value="TreeGrafter"/>
</dbReference>
<dbReference type="EMBL" id="KB008006">
    <property type="protein sequence ID" value="ELR16129.1"/>
    <property type="molecule type" value="Genomic_DNA"/>
</dbReference>
<organism evidence="9 10">
    <name type="scientific">Acanthamoeba castellanii (strain ATCC 30010 / Neff)</name>
    <dbReference type="NCBI Taxonomy" id="1257118"/>
    <lineage>
        <taxon>Eukaryota</taxon>
        <taxon>Amoebozoa</taxon>
        <taxon>Discosea</taxon>
        <taxon>Longamoebia</taxon>
        <taxon>Centramoebida</taxon>
        <taxon>Acanthamoebidae</taxon>
        <taxon>Acanthamoeba</taxon>
    </lineage>
</organism>
<comment type="subunit">
    <text evidence="2">Homodimer.</text>
</comment>
<dbReference type="Gene3D" id="3.40.50.720">
    <property type="entry name" value="NAD(P)-binding Rossmann-like Domain"/>
    <property type="match status" value="1"/>
</dbReference>
<evidence type="ECO:0000256" key="1">
    <source>
        <dbReference type="ARBA" id="ARBA00006484"/>
    </source>
</evidence>
<dbReference type="GO" id="GO:0070402">
    <property type="term" value="F:NADPH binding"/>
    <property type="evidence" value="ECO:0007669"/>
    <property type="project" value="TreeGrafter"/>
</dbReference>
<dbReference type="OMA" id="QCVRYFK"/>